<dbReference type="GO" id="GO:0031992">
    <property type="term" value="F:energy transducer activity"/>
    <property type="evidence" value="ECO:0007669"/>
    <property type="project" value="TreeGrafter"/>
</dbReference>
<evidence type="ECO:0000259" key="11">
    <source>
        <dbReference type="PROSITE" id="PS52015"/>
    </source>
</evidence>
<dbReference type="InterPro" id="IPR006260">
    <property type="entry name" value="TonB/TolA_C"/>
</dbReference>
<keyword evidence="7" id="KW-0653">Protein transport</keyword>
<evidence type="ECO:0000256" key="5">
    <source>
        <dbReference type="ARBA" id="ARBA00022519"/>
    </source>
</evidence>
<reference evidence="12" key="1">
    <citation type="submission" date="2013-08" db="EMBL/GenBank/DDBJ databases">
        <authorList>
            <person name="Mendez C."/>
            <person name="Richter M."/>
            <person name="Ferrer M."/>
            <person name="Sanchez J."/>
        </authorList>
    </citation>
    <scope>NUCLEOTIDE SEQUENCE</scope>
</reference>
<sequence>MNAVIRPEVFDPTREGAPSVRFPGLVPVAQTASGERQLPASTWFGEDRLRTPFWRSTGAAIFLELLLLAGLFAWIMIGRMAPANTQQVVTAVTLVAPPKPPHPVVRPPEPPMPMSQIAPAPALPQIAPLPPIADGLPVPRALFLPQPPAPSAQPRTTGRVNPLALYSAILREQVRAALVVPAIARQMGLSGKTLVIFRLEPDGRMLWARVARTSGSKVLDRAALAALHQADFPPFVLRMRRVDTTFELWVHLNVNQS</sequence>
<dbReference type="Pfam" id="PF03544">
    <property type="entry name" value="TonB_C"/>
    <property type="match status" value="1"/>
</dbReference>
<dbReference type="GO" id="GO:0015031">
    <property type="term" value="P:protein transport"/>
    <property type="evidence" value="ECO:0007669"/>
    <property type="project" value="UniProtKB-KW"/>
</dbReference>
<keyword evidence="3" id="KW-0813">Transport</keyword>
<dbReference type="GO" id="GO:0098797">
    <property type="term" value="C:plasma membrane protein complex"/>
    <property type="evidence" value="ECO:0007669"/>
    <property type="project" value="TreeGrafter"/>
</dbReference>
<keyword evidence="9 10" id="KW-0472">Membrane</keyword>
<evidence type="ECO:0000256" key="7">
    <source>
        <dbReference type="ARBA" id="ARBA00022927"/>
    </source>
</evidence>
<feature type="transmembrane region" description="Helical" evidence="10">
    <location>
        <begin position="53"/>
        <end position="77"/>
    </location>
</feature>
<dbReference type="AlphaFoldDB" id="T1D571"/>
<dbReference type="PANTHER" id="PTHR33446">
    <property type="entry name" value="PROTEIN TONB-RELATED"/>
    <property type="match status" value="1"/>
</dbReference>
<dbReference type="Gene3D" id="3.30.1150.10">
    <property type="match status" value="1"/>
</dbReference>
<gene>
    <name evidence="12" type="ORF">B1B_01554</name>
</gene>
<dbReference type="SUPFAM" id="SSF74653">
    <property type="entry name" value="TolA/TonB C-terminal domain"/>
    <property type="match status" value="1"/>
</dbReference>
<name>T1D571_9ZZZZ</name>
<dbReference type="InterPro" id="IPR037682">
    <property type="entry name" value="TonB_C"/>
</dbReference>
<protein>
    <submittedName>
        <fullName evidence="12">Protein containing TonB</fullName>
    </submittedName>
</protein>
<dbReference type="PROSITE" id="PS52015">
    <property type="entry name" value="TONB_CTD"/>
    <property type="match status" value="1"/>
</dbReference>
<accession>T1D571</accession>
<evidence type="ECO:0000256" key="1">
    <source>
        <dbReference type="ARBA" id="ARBA00004383"/>
    </source>
</evidence>
<comment type="subcellular location">
    <subcellularLocation>
        <location evidence="1">Cell inner membrane</location>
        <topology evidence="1">Single-pass membrane protein</topology>
        <orientation evidence="1">Periplasmic side</orientation>
    </subcellularLocation>
</comment>
<keyword evidence="8 10" id="KW-1133">Transmembrane helix</keyword>
<comment type="similarity">
    <text evidence="2">Belongs to the TonB family.</text>
</comment>
<dbReference type="GO" id="GO:0055085">
    <property type="term" value="P:transmembrane transport"/>
    <property type="evidence" value="ECO:0007669"/>
    <property type="project" value="InterPro"/>
</dbReference>
<comment type="caution">
    <text evidence="12">The sequence shown here is derived from an EMBL/GenBank/DDBJ whole genome shotgun (WGS) entry which is preliminary data.</text>
</comment>
<dbReference type="InterPro" id="IPR051045">
    <property type="entry name" value="TonB-dependent_transducer"/>
</dbReference>
<dbReference type="EMBL" id="AUZY01001009">
    <property type="protein sequence ID" value="EQD76639.1"/>
    <property type="molecule type" value="Genomic_DNA"/>
</dbReference>
<organism evidence="12">
    <name type="scientific">mine drainage metagenome</name>
    <dbReference type="NCBI Taxonomy" id="410659"/>
    <lineage>
        <taxon>unclassified sequences</taxon>
        <taxon>metagenomes</taxon>
        <taxon>ecological metagenomes</taxon>
    </lineage>
</organism>
<evidence type="ECO:0000313" key="12">
    <source>
        <dbReference type="EMBL" id="EQD76639.1"/>
    </source>
</evidence>
<reference evidence="12" key="2">
    <citation type="journal article" date="2014" name="ISME J.">
        <title>Microbial stratification in low pH oxic and suboxic macroscopic growths along an acid mine drainage.</title>
        <authorList>
            <person name="Mendez-Garcia C."/>
            <person name="Mesa V."/>
            <person name="Sprenger R.R."/>
            <person name="Richter M."/>
            <person name="Diez M.S."/>
            <person name="Solano J."/>
            <person name="Bargiela R."/>
            <person name="Golyshina O.V."/>
            <person name="Manteca A."/>
            <person name="Ramos J.L."/>
            <person name="Gallego J.R."/>
            <person name="Llorente I."/>
            <person name="Martins Dos Santos V.A."/>
            <person name="Jensen O.N."/>
            <person name="Pelaez A.I."/>
            <person name="Sanchez J."/>
            <person name="Ferrer M."/>
        </authorList>
    </citation>
    <scope>NUCLEOTIDE SEQUENCE</scope>
</reference>
<evidence type="ECO:0000256" key="9">
    <source>
        <dbReference type="ARBA" id="ARBA00023136"/>
    </source>
</evidence>
<evidence type="ECO:0000256" key="3">
    <source>
        <dbReference type="ARBA" id="ARBA00022448"/>
    </source>
</evidence>
<keyword evidence="5" id="KW-0997">Cell inner membrane</keyword>
<keyword evidence="4" id="KW-1003">Cell membrane</keyword>
<evidence type="ECO:0000256" key="4">
    <source>
        <dbReference type="ARBA" id="ARBA00022475"/>
    </source>
</evidence>
<dbReference type="PANTHER" id="PTHR33446:SF2">
    <property type="entry name" value="PROTEIN TONB"/>
    <property type="match status" value="1"/>
</dbReference>
<proteinExistence type="inferred from homology"/>
<evidence type="ECO:0000256" key="8">
    <source>
        <dbReference type="ARBA" id="ARBA00022989"/>
    </source>
</evidence>
<evidence type="ECO:0000256" key="10">
    <source>
        <dbReference type="SAM" id="Phobius"/>
    </source>
</evidence>
<evidence type="ECO:0000256" key="6">
    <source>
        <dbReference type="ARBA" id="ARBA00022692"/>
    </source>
</evidence>
<feature type="domain" description="TonB C-terminal" evidence="11">
    <location>
        <begin position="165"/>
        <end position="257"/>
    </location>
</feature>
<keyword evidence="6 10" id="KW-0812">Transmembrane</keyword>
<dbReference type="NCBIfam" id="TIGR01352">
    <property type="entry name" value="tonB_Cterm"/>
    <property type="match status" value="1"/>
</dbReference>
<evidence type="ECO:0000256" key="2">
    <source>
        <dbReference type="ARBA" id="ARBA00006555"/>
    </source>
</evidence>